<dbReference type="InterPro" id="IPR001789">
    <property type="entry name" value="Sig_transdc_resp-reg_receiver"/>
</dbReference>
<keyword evidence="5" id="KW-0804">Transcription</keyword>
<dbReference type="InterPro" id="IPR011006">
    <property type="entry name" value="CheY-like_superfamily"/>
</dbReference>
<dbReference type="InterPro" id="IPR058031">
    <property type="entry name" value="AAA_lid_NorR"/>
</dbReference>
<keyword evidence="10" id="KW-1185">Reference proteome</keyword>
<dbReference type="SUPFAM" id="SSF52540">
    <property type="entry name" value="P-loop containing nucleoside triphosphate hydrolases"/>
    <property type="match status" value="1"/>
</dbReference>
<name>A0ABT4AE30_9BACT</name>
<dbReference type="PROSITE" id="PS00676">
    <property type="entry name" value="SIGMA54_INTERACT_2"/>
    <property type="match status" value="1"/>
</dbReference>
<organism evidence="9 10">
    <name type="scientific">Archangium lansingense</name>
    <dbReference type="NCBI Taxonomy" id="2995310"/>
    <lineage>
        <taxon>Bacteria</taxon>
        <taxon>Pseudomonadati</taxon>
        <taxon>Myxococcota</taxon>
        <taxon>Myxococcia</taxon>
        <taxon>Myxococcales</taxon>
        <taxon>Cystobacterineae</taxon>
        <taxon>Archangiaceae</taxon>
        <taxon>Archangium</taxon>
    </lineage>
</organism>
<dbReference type="InterPro" id="IPR002197">
    <property type="entry name" value="HTH_Fis"/>
</dbReference>
<dbReference type="PRINTS" id="PR01590">
    <property type="entry name" value="HTHFIS"/>
</dbReference>
<evidence type="ECO:0000256" key="6">
    <source>
        <dbReference type="PROSITE-ProRule" id="PRU00169"/>
    </source>
</evidence>
<evidence type="ECO:0000256" key="5">
    <source>
        <dbReference type="ARBA" id="ARBA00023163"/>
    </source>
</evidence>
<dbReference type="InterPro" id="IPR003593">
    <property type="entry name" value="AAA+_ATPase"/>
</dbReference>
<dbReference type="SMART" id="SM00382">
    <property type="entry name" value="AAA"/>
    <property type="match status" value="1"/>
</dbReference>
<dbReference type="Gene3D" id="1.10.8.60">
    <property type="match status" value="1"/>
</dbReference>
<dbReference type="PROSITE" id="PS50045">
    <property type="entry name" value="SIGMA54_INTERACT_4"/>
    <property type="match status" value="1"/>
</dbReference>
<dbReference type="SUPFAM" id="SSF52172">
    <property type="entry name" value="CheY-like"/>
    <property type="match status" value="1"/>
</dbReference>
<dbReference type="Gene3D" id="1.10.10.60">
    <property type="entry name" value="Homeodomain-like"/>
    <property type="match status" value="1"/>
</dbReference>
<dbReference type="CDD" id="cd00009">
    <property type="entry name" value="AAA"/>
    <property type="match status" value="1"/>
</dbReference>
<evidence type="ECO:0000313" key="9">
    <source>
        <dbReference type="EMBL" id="MCY1079581.1"/>
    </source>
</evidence>
<dbReference type="InterPro" id="IPR027417">
    <property type="entry name" value="P-loop_NTPase"/>
</dbReference>
<dbReference type="InterPro" id="IPR025662">
    <property type="entry name" value="Sigma_54_int_dom_ATP-bd_1"/>
</dbReference>
<dbReference type="SUPFAM" id="SSF46689">
    <property type="entry name" value="Homeodomain-like"/>
    <property type="match status" value="1"/>
</dbReference>
<dbReference type="InterPro" id="IPR009057">
    <property type="entry name" value="Homeodomain-like_sf"/>
</dbReference>
<dbReference type="Gene3D" id="3.40.50.300">
    <property type="entry name" value="P-loop containing nucleotide triphosphate hydrolases"/>
    <property type="match status" value="1"/>
</dbReference>
<keyword evidence="6" id="KW-0597">Phosphoprotein</keyword>
<evidence type="ECO:0000313" key="10">
    <source>
        <dbReference type="Proteomes" id="UP001207654"/>
    </source>
</evidence>
<dbReference type="InterPro" id="IPR025944">
    <property type="entry name" value="Sigma_54_int_dom_CS"/>
</dbReference>
<dbReference type="PANTHER" id="PTHR32071:SF57">
    <property type="entry name" value="C4-DICARBOXYLATE TRANSPORT TRANSCRIPTIONAL REGULATORY PROTEIN DCTD"/>
    <property type="match status" value="1"/>
</dbReference>
<dbReference type="PROSITE" id="PS50110">
    <property type="entry name" value="RESPONSE_REGULATORY"/>
    <property type="match status" value="1"/>
</dbReference>
<gene>
    <name evidence="9" type="ORF">OV287_34490</name>
</gene>
<proteinExistence type="predicted"/>
<dbReference type="Pfam" id="PF02954">
    <property type="entry name" value="HTH_8"/>
    <property type="match status" value="1"/>
</dbReference>
<dbReference type="SMART" id="SM00448">
    <property type="entry name" value="REC"/>
    <property type="match status" value="1"/>
</dbReference>
<dbReference type="EMBL" id="JAPNKA010000001">
    <property type="protein sequence ID" value="MCY1079581.1"/>
    <property type="molecule type" value="Genomic_DNA"/>
</dbReference>
<keyword evidence="2" id="KW-0067">ATP-binding</keyword>
<reference evidence="9 10" key="1">
    <citation type="submission" date="2022-11" db="EMBL/GenBank/DDBJ databases">
        <title>Minimal conservation of predation-associated metabolite biosynthetic gene clusters underscores biosynthetic potential of Myxococcota including descriptions for ten novel species: Archangium lansinium sp. nov., Myxococcus landrumus sp. nov., Nannocystis bai.</title>
        <authorList>
            <person name="Ahearne A."/>
            <person name="Stevens C."/>
            <person name="Phillips K."/>
        </authorList>
    </citation>
    <scope>NUCLEOTIDE SEQUENCE [LARGE SCALE GENOMIC DNA]</scope>
    <source>
        <strain evidence="9 10">MIWBW</strain>
    </source>
</reference>
<dbReference type="RefSeq" id="WP_267538293.1">
    <property type="nucleotide sequence ID" value="NZ_JAPNKA010000001.1"/>
</dbReference>
<evidence type="ECO:0000259" key="7">
    <source>
        <dbReference type="PROSITE" id="PS50045"/>
    </source>
</evidence>
<feature type="domain" description="Sigma-54 factor interaction" evidence="7">
    <location>
        <begin position="141"/>
        <end position="370"/>
    </location>
</feature>
<sequence>MKARVLVADDDAGVRYTLRGLLEDDGLEVEEVGDGEAALRRLAAEPPVDLVISDLRMPKVDGMELLRRVRALSPVPRVILITAHGSERHAVEAMKLGAVDYFRKPFEVDDVLAVVRRALGTLRLEAENERLAGEVNLLRSLVFVSPAMSRLALLVKRVGPRDVTVLITGESGTGKERIAEALVRASARADRPFVRFNCAALTPELAEAELFGHTRGAFTGAVRARQGLFREADGGTLLLDEVGELDPATQAKLLRVLQEGEVRPVGEDKAWPVDVRILAATHRDLVQRVKEGCFREDLFYRLKVVNLHVPPLRERPEDLAALAKHFLARFAERFHVPSMQVTPELMARLTAWRWPGNVRELENALESAVAMSPDGTLDLSLLPGGPEQERPEEAPRAGLKEKVEAYERALVVAALEEAHGNRSEAARLLDIGRATLHDKLRKYGLVREGEAE</sequence>
<dbReference type="PANTHER" id="PTHR32071">
    <property type="entry name" value="TRANSCRIPTIONAL REGULATORY PROTEIN"/>
    <property type="match status" value="1"/>
</dbReference>
<dbReference type="PROSITE" id="PS00688">
    <property type="entry name" value="SIGMA54_INTERACT_3"/>
    <property type="match status" value="1"/>
</dbReference>
<dbReference type="Proteomes" id="UP001207654">
    <property type="component" value="Unassembled WGS sequence"/>
</dbReference>
<dbReference type="Pfam" id="PF25601">
    <property type="entry name" value="AAA_lid_14"/>
    <property type="match status" value="1"/>
</dbReference>
<keyword evidence="4" id="KW-0238">DNA-binding</keyword>
<evidence type="ECO:0000256" key="1">
    <source>
        <dbReference type="ARBA" id="ARBA00022741"/>
    </source>
</evidence>
<evidence type="ECO:0000256" key="4">
    <source>
        <dbReference type="ARBA" id="ARBA00023125"/>
    </source>
</evidence>
<comment type="caution">
    <text evidence="9">The sequence shown here is derived from an EMBL/GenBank/DDBJ whole genome shotgun (WGS) entry which is preliminary data.</text>
</comment>
<keyword evidence="1" id="KW-0547">Nucleotide-binding</keyword>
<keyword evidence="3" id="KW-0805">Transcription regulation</keyword>
<dbReference type="PROSITE" id="PS00675">
    <property type="entry name" value="SIGMA54_INTERACT_1"/>
    <property type="match status" value="1"/>
</dbReference>
<dbReference type="Pfam" id="PF00158">
    <property type="entry name" value="Sigma54_activat"/>
    <property type="match status" value="1"/>
</dbReference>
<dbReference type="Pfam" id="PF00072">
    <property type="entry name" value="Response_reg"/>
    <property type="match status" value="1"/>
</dbReference>
<accession>A0ABT4AE30</accession>
<evidence type="ECO:0000259" key="8">
    <source>
        <dbReference type="PROSITE" id="PS50110"/>
    </source>
</evidence>
<dbReference type="InterPro" id="IPR002078">
    <property type="entry name" value="Sigma_54_int"/>
</dbReference>
<feature type="modified residue" description="4-aspartylphosphate" evidence="6">
    <location>
        <position position="54"/>
    </location>
</feature>
<protein>
    <submittedName>
        <fullName evidence="9">Sigma-54 dependent transcriptional regulator</fullName>
    </submittedName>
</protein>
<evidence type="ECO:0000256" key="2">
    <source>
        <dbReference type="ARBA" id="ARBA00022840"/>
    </source>
</evidence>
<dbReference type="InterPro" id="IPR025943">
    <property type="entry name" value="Sigma_54_int_dom_ATP-bd_2"/>
</dbReference>
<feature type="domain" description="Response regulatory" evidence="8">
    <location>
        <begin position="4"/>
        <end position="119"/>
    </location>
</feature>
<evidence type="ECO:0000256" key="3">
    <source>
        <dbReference type="ARBA" id="ARBA00023015"/>
    </source>
</evidence>
<dbReference type="Gene3D" id="3.40.50.2300">
    <property type="match status" value="1"/>
</dbReference>